<dbReference type="EMBL" id="CAXAMN010002991">
    <property type="protein sequence ID" value="CAK9002317.1"/>
    <property type="molecule type" value="Genomic_DNA"/>
</dbReference>
<keyword evidence="2" id="KW-0808">Transferase</keyword>
<protein>
    <submittedName>
        <fullName evidence="3">Uncharacterized protein</fullName>
    </submittedName>
</protein>
<keyword evidence="1" id="KW-0489">Methyltransferase</keyword>
<reference evidence="3 4" key="1">
    <citation type="submission" date="2024-02" db="EMBL/GenBank/DDBJ databases">
        <authorList>
            <person name="Chen Y."/>
            <person name="Shah S."/>
            <person name="Dougan E. K."/>
            <person name="Thang M."/>
            <person name="Chan C."/>
        </authorList>
    </citation>
    <scope>NUCLEOTIDE SEQUENCE [LARGE SCALE GENOMIC DNA]</scope>
</reference>
<dbReference type="Gene3D" id="3.40.50.150">
    <property type="entry name" value="Vaccinia Virus protein VP39"/>
    <property type="match status" value="1"/>
</dbReference>
<dbReference type="InterPro" id="IPR001525">
    <property type="entry name" value="C5_MeTfrase"/>
</dbReference>
<sequence>MPSQAPLGGWEQATKWLSQHGGTALFSRHVAVDSNEDVMHLWECQHAVKALSAPLPYSQPWISADFVGILSSIAENSILTVCQGQVNLLETMSPPCQPWSKAGKRQGLSCENGWAFISGLTHAFKLQACIVTAECADEIIHHHHFETLQHVAKLLGYRLVWSQVTPLHHISPMMRTRWLATWIRVDISAKYYDAKVNPHVLPRHRWFDPDFDFQIPPIWAEQLLLSESEKSFYGDVRFLPPAKKGALSSSSATAYQVLCPKEILYAFMLVGATQTMHLSRTAREARNIQDKWTLVIQGITCGELDFQSQKEQVWISPTLELQEPPKPPTVFVAVLQADFDTTIKALLDLGIWSAFEQLSLMWSPYQWNFVLCIPDLGISLACTADPYRRNLLCAAIQSLASVSTDFCGQPGLSDDVLVLSVTPRTIVADALAQNTLFIMTANSPCLWACKMGPSQDASTVFVVGGAIHNITQIAGQCTTPPLQPLNHGMLLHTAPCSIKAGGHHLRHGNPPTLPAHATFTQRAEFATNTHGWMAADEMAYVTQLLQWSTTAGPQYSPPVYWDITQSEFEESPFGPMAIQDHGTTYVPILVPQHLHTRIIMILARFLDIAPHRMTIIHHSSNWTPHLCGWELVYRWAGDHQVQNTLATTDTHNPMSENYRDMIDIVLQSAVEDWNEAGAQDGLAQFAFRLRRNFFLALSRRTLNSGQIANQRTLHTAYPPGYRPPIQVPHQDTPDEDQIQLRINTRLLHIQLNVSWMHSDEIDFILEGPRSLIPDTLFCPPATWISNIETLHFLAAPTPVYEPYRHILWIIETEQHWFQAECYKMQHQATLYITAPAASFEALQPLIQQLRTELGYNEANFVAHTMQQYHPAGMCGHQLVFNIYNRLGIQLPTLAVQQYGELQEGKHSAPIGYITQQAVARWHGANDFTGPHEITVDDPLTGTAYKRFALLHVAVGKATYQLATPKLKMTTSAITELVIEADSKELLELSGRTFMLTRDFIDHK</sequence>
<gene>
    <name evidence="3" type="ORF">CCMP2556_LOCUS6801</name>
</gene>
<evidence type="ECO:0000256" key="2">
    <source>
        <dbReference type="ARBA" id="ARBA00022679"/>
    </source>
</evidence>
<accession>A0ABP0IJV9</accession>
<dbReference type="Proteomes" id="UP001642484">
    <property type="component" value="Unassembled WGS sequence"/>
</dbReference>
<dbReference type="InterPro" id="IPR029063">
    <property type="entry name" value="SAM-dependent_MTases_sf"/>
</dbReference>
<comment type="caution">
    <text evidence="3">The sequence shown here is derived from an EMBL/GenBank/DDBJ whole genome shotgun (WGS) entry which is preliminary data.</text>
</comment>
<dbReference type="SUPFAM" id="SSF53335">
    <property type="entry name" value="S-adenosyl-L-methionine-dependent methyltransferases"/>
    <property type="match status" value="1"/>
</dbReference>
<dbReference type="Pfam" id="PF00145">
    <property type="entry name" value="DNA_methylase"/>
    <property type="match status" value="1"/>
</dbReference>
<organism evidence="3 4">
    <name type="scientific">Durusdinium trenchii</name>
    <dbReference type="NCBI Taxonomy" id="1381693"/>
    <lineage>
        <taxon>Eukaryota</taxon>
        <taxon>Sar</taxon>
        <taxon>Alveolata</taxon>
        <taxon>Dinophyceae</taxon>
        <taxon>Suessiales</taxon>
        <taxon>Symbiodiniaceae</taxon>
        <taxon>Durusdinium</taxon>
    </lineage>
</organism>
<name>A0ABP0IJV9_9DINO</name>
<evidence type="ECO:0000313" key="4">
    <source>
        <dbReference type="Proteomes" id="UP001642484"/>
    </source>
</evidence>
<proteinExistence type="predicted"/>
<keyword evidence="4" id="KW-1185">Reference proteome</keyword>
<evidence type="ECO:0000313" key="3">
    <source>
        <dbReference type="EMBL" id="CAK9002317.1"/>
    </source>
</evidence>
<evidence type="ECO:0000256" key="1">
    <source>
        <dbReference type="ARBA" id="ARBA00022603"/>
    </source>
</evidence>